<proteinExistence type="predicted"/>
<dbReference type="SUPFAM" id="SSF81995">
    <property type="entry name" value="beta-sandwich domain of Sec23/24"/>
    <property type="match status" value="1"/>
</dbReference>
<name>A0A1R3JB73_COCAP</name>
<keyword evidence="2" id="KW-1185">Reference proteome</keyword>
<evidence type="ECO:0000313" key="2">
    <source>
        <dbReference type="Proteomes" id="UP000188268"/>
    </source>
</evidence>
<dbReference type="EMBL" id="AWWV01008244">
    <property type="protein sequence ID" value="OMO92091.1"/>
    <property type="molecule type" value="Genomic_DNA"/>
</dbReference>
<sequence>RANDVQGKKGPNVADIVSGEGNTAEWKMCVVD</sequence>
<dbReference type="AlphaFoldDB" id="A0A1R3JB73"/>
<comment type="caution">
    <text evidence="1">The sequence shown here is derived from an EMBL/GenBank/DDBJ whole genome shotgun (WGS) entry which is preliminary data.</text>
</comment>
<evidence type="ECO:0000313" key="1">
    <source>
        <dbReference type="EMBL" id="OMO92091.1"/>
    </source>
</evidence>
<accession>A0A1R3JB73</accession>
<organism evidence="1 2">
    <name type="scientific">Corchorus capsularis</name>
    <name type="common">Jute</name>
    <dbReference type="NCBI Taxonomy" id="210143"/>
    <lineage>
        <taxon>Eukaryota</taxon>
        <taxon>Viridiplantae</taxon>
        <taxon>Streptophyta</taxon>
        <taxon>Embryophyta</taxon>
        <taxon>Tracheophyta</taxon>
        <taxon>Spermatophyta</taxon>
        <taxon>Magnoliopsida</taxon>
        <taxon>eudicotyledons</taxon>
        <taxon>Gunneridae</taxon>
        <taxon>Pentapetalae</taxon>
        <taxon>rosids</taxon>
        <taxon>malvids</taxon>
        <taxon>Malvales</taxon>
        <taxon>Malvaceae</taxon>
        <taxon>Grewioideae</taxon>
        <taxon>Apeibeae</taxon>
        <taxon>Corchorus</taxon>
    </lineage>
</organism>
<dbReference type="Gramene" id="OMO92091">
    <property type="protein sequence ID" value="OMO92091"/>
    <property type="gene ID" value="CCACVL1_06922"/>
</dbReference>
<dbReference type="Proteomes" id="UP000188268">
    <property type="component" value="Unassembled WGS sequence"/>
</dbReference>
<feature type="non-terminal residue" evidence="1">
    <location>
        <position position="1"/>
    </location>
</feature>
<protein>
    <submittedName>
        <fullName evidence="1">Uncharacterized protein</fullName>
    </submittedName>
</protein>
<gene>
    <name evidence="1" type="ORF">CCACVL1_06922</name>
</gene>
<reference evidence="1 2" key="1">
    <citation type="submission" date="2013-09" db="EMBL/GenBank/DDBJ databases">
        <title>Corchorus capsularis genome sequencing.</title>
        <authorList>
            <person name="Alam M."/>
            <person name="Haque M.S."/>
            <person name="Islam M.S."/>
            <person name="Emdad E.M."/>
            <person name="Islam M.M."/>
            <person name="Ahmed B."/>
            <person name="Halim A."/>
            <person name="Hossen Q.M.M."/>
            <person name="Hossain M.Z."/>
            <person name="Ahmed R."/>
            <person name="Khan M.M."/>
            <person name="Islam R."/>
            <person name="Rashid M.M."/>
            <person name="Khan S.A."/>
            <person name="Rahman M.S."/>
            <person name="Alam M."/>
        </authorList>
    </citation>
    <scope>NUCLEOTIDE SEQUENCE [LARGE SCALE GENOMIC DNA]</scope>
    <source>
        <strain evidence="2">cv. CVL-1</strain>
        <tissue evidence="1">Whole seedling</tissue>
    </source>
</reference>